<gene>
    <name evidence="2" type="ORF">NDR86_29275</name>
</gene>
<comment type="caution">
    <text evidence="2">The sequence shown here is derived from an EMBL/GenBank/DDBJ whole genome shotgun (WGS) entry which is preliminary data.</text>
</comment>
<reference evidence="2" key="1">
    <citation type="submission" date="2022-06" db="EMBL/GenBank/DDBJ databases">
        <title>Novel species in genus nocardia.</title>
        <authorList>
            <person name="Li F."/>
        </authorList>
    </citation>
    <scope>NUCLEOTIDE SEQUENCE</scope>
    <source>
        <strain evidence="2">CDC141</strain>
    </source>
</reference>
<accession>A0A9X2EEN3</accession>
<evidence type="ECO:0000256" key="1">
    <source>
        <dbReference type="SAM" id="MobiDB-lite"/>
    </source>
</evidence>
<keyword evidence="3" id="KW-1185">Reference proteome</keyword>
<evidence type="ECO:0000313" key="2">
    <source>
        <dbReference type="EMBL" id="MCM6777588.1"/>
    </source>
</evidence>
<organism evidence="2 3">
    <name type="scientific">Nocardia pulmonis</name>
    <dbReference type="NCBI Taxonomy" id="2951408"/>
    <lineage>
        <taxon>Bacteria</taxon>
        <taxon>Bacillati</taxon>
        <taxon>Actinomycetota</taxon>
        <taxon>Actinomycetes</taxon>
        <taxon>Mycobacteriales</taxon>
        <taxon>Nocardiaceae</taxon>
        <taxon>Nocardia</taxon>
    </lineage>
</organism>
<feature type="region of interest" description="Disordered" evidence="1">
    <location>
        <begin position="25"/>
        <end position="48"/>
    </location>
</feature>
<dbReference type="InterPro" id="IPR012340">
    <property type="entry name" value="NA-bd_OB-fold"/>
</dbReference>
<dbReference type="AlphaFoldDB" id="A0A9X2EEN3"/>
<feature type="compositionally biased region" description="Basic and acidic residues" evidence="1">
    <location>
        <begin position="25"/>
        <end position="40"/>
    </location>
</feature>
<dbReference type="Proteomes" id="UP001139157">
    <property type="component" value="Unassembled WGS sequence"/>
</dbReference>
<sequence length="90" mass="10114">MGEVAFTAWTRERILRRPTWRGLRPDKHVDQIDCPPRKSETQAGAASPRARFMTCVISARSGSPGVASLRCSRRGGRGSNRWPPARPRDR</sequence>
<dbReference type="EMBL" id="JAMRXG010000016">
    <property type="protein sequence ID" value="MCM6777588.1"/>
    <property type="molecule type" value="Genomic_DNA"/>
</dbReference>
<dbReference type="Gene3D" id="2.40.50.140">
    <property type="entry name" value="Nucleic acid-binding proteins"/>
    <property type="match status" value="1"/>
</dbReference>
<protein>
    <submittedName>
        <fullName evidence="2">Uncharacterized protein</fullName>
    </submittedName>
</protein>
<feature type="region of interest" description="Disordered" evidence="1">
    <location>
        <begin position="62"/>
        <end position="90"/>
    </location>
</feature>
<evidence type="ECO:0000313" key="3">
    <source>
        <dbReference type="Proteomes" id="UP001139157"/>
    </source>
</evidence>
<name>A0A9X2EEN3_9NOCA</name>
<proteinExistence type="predicted"/>